<accession>A0A1H8GJ94</accession>
<dbReference type="AlphaFoldDB" id="A0A1H8GJ94"/>
<organism evidence="1 2">
    <name type="scientific">Nitrosomonas marina</name>
    <dbReference type="NCBI Taxonomy" id="917"/>
    <lineage>
        <taxon>Bacteria</taxon>
        <taxon>Pseudomonadati</taxon>
        <taxon>Pseudomonadota</taxon>
        <taxon>Betaproteobacteria</taxon>
        <taxon>Nitrosomonadales</taxon>
        <taxon>Nitrosomonadaceae</taxon>
        <taxon>Nitrosomonas</taxon>
    </lineage>
</organism>
<sequence length="285" mass="32557">MSYPEYKDAESGTENIAQTVARETKKPFELGSEKHIKRIALPPGWKAESFDDEKLLDRPIRIKGEAVAQDVDSFIAYVARHAIGSTSTIYCGADYANNNLTIISVLDDHAKDDPSWCDHTVRFKPKQSIEYGNWIENDGKAMPQVDFALFIERNLDDIANVDGMPTGSQLLEMAVQFEQSQDMRLKSHIRLQSGGVQMQFVQDDDEATIARMTMFDRLAIGIPVFWNGEHYQIDARLRYRVREGKAVFWYELIRPEKVYEAACKTIIDRVKTETGLPFFFGSWAK</sequence>
<dbReference type="InterPro" id="IPR019276">
    <property type="entry name" value="DUF2303"/>
</dbReference>
<name>A0A1H8GJ94_9PROT</name>
<protein>
    <submittedName>
        <fullName evidence="1">Uncharacterized conserved protein YfdQ, DUF2303 family</fullName>
    </submittedName>
</protein>
<dbReference type="Proteomes" id="UP000199459">
    <property type="component" value="Unassembled WGS sequence"/>
</dbReference>
<evidence type="ECO:0000313" key="2">
    <source>
        <dbReference type="Proteomes" id="UP000199459"/>
    </source>
</evidence>
<dbReference type="EMBL" id="FOCP01000018">
    <property type="protein sequence ID" value="SEN44076.1"/>
    <property type="molecule type" value="Genomic_DNA"/>
</dbReference>
<reference evidence="1 2" key="1">
    <citation type="submission" date="2016-10" db="EMBL/GenBank/DDBJ databases">
        <authorList>
            <person name="de Groot N.N."/>
        </authorList>
    </citation>
    <scope>NUCLEOTIDE SEQUENCE [LARGE SCALE GENOMIC DNA]</scope>
    <source>
        <strain evidence="1 2">Nm22</strain>
    </source>
</reference>
<dbReference type="OrthoDB" id="3598762at2"/>
<dbReference type="RefSeq" id="WP_090633389.1">
    <property type="nucleotide sequence ID" value="NZ_FOCP01000018.1"/>
</dbReference>
<dbReference type="Pfam" id="PF10065">
    <property type="entry name" value="DUF2303"/>
    <property type="match status" value="1"/>
</dbReference>
<evidence type="ECO:0000313" key="1">
    <source>
        <dbReference type="EMBL" id="SEN44076.1"/>
    </source>
</evidence>
<proteinExistence type="predicted"/>
<gene>
    <name evidence="1" type="ORF">SAMN05216325_11855</name>
</gene>